<evidence type="ECO:0000313" key="1">
    <source>
        <dbReference type="EMBL" id="ASC71470.1"/>
    </source>
</evidence>
<dbReference type="EMBL" id="CP021983">
    <property type="protein sequence ID" value="ASC71470.1"/>
    <property type="molecule type" value="Genomic_DNA"/>
</dbReference>
<organism evidence="1 2">
    <name type="scientific">Halomicronema hongdechloris C2206</name>
    <dbReference type="NCBI Taxonomy" id="1641165"/>
    <lineage>
        <taxon>Bacteria</taxon>
        <taxon>Bacillati</taxon>
        <taxon>Cyanobacteriota</taxon>
        <taxon>Cyanophyceae</taxon>
        <taxon>Nodosilineales</taxon>
        <taxon>Nodosilineaceae</taxon>
        <taxon>Halomicronema</taxon>
    </lineage>
</organism>
<protein>
    <submittedName>
        <fullName evidence="1">Uncharacterized protein</fullName>
    </submittedName>
</protein>
<reference evidence="1 2" key="1">
    <citation type="journal article" date="2016" name="Biochim. Biophys. Acta">
        <title>Characterization of red-shifted phycobilisomes isolated from the chlorophyll f-containing cyanobacterium Halomicronema hongdechloris.</title>
        <authorList>
            <person name="Li Y."/>
            <person name="Lin Y."/>
            <person name="Garvey C.J."/>
            <person name="Birch D."/>
            <person name="Corkery R.W."/>
            <person name="Loughlin P.C."/>
            <person name="Scheer H."/>
            <person name="Willows R.D."/>
            <person name="Chen M."/>
        </authorList>
    </citation>
    <scope>NUCLEOTIDE SEQUENCE [LARGE SCALE GENOMIC DNA]</scope>
    <source>
        <strain evidence="1 2">C2206</strain>
    </source>
</reference>
<sequence length="71" mass="7806">MVIAHLILIALGLAVIWLGVKIAEEVYQIALISTGAIAFAWGFAIAPEELQMTVEALSVGGIMGWRWRNRR</sequence>
<dbReference type="KEGG" id="hhg:XM38_024220"/>
<accession>A0A1Z3HMD8</accession>
<proteinExistence type="predicted"/>
<dbReference type="RefSeq" id="WP_080813082.1">
    <property type="nucleotide sequence ID" value="NZ_CP021983.2"/>
</dbReference>
<evidence type="ECO:0000313" key="2">
    <source>
        <dbReference type="Proteomes" id="UP000191901"/>
    </source>
</evidence>
<gene>
    <name evidence="1" type="ORF">XM38_024220</name>
</gene>
<dbReference type="Proteomes" id="UP000191901">
    <property type="component" value="Chromosome"/>
</dbReference>
<name>A0A1Z3HMD8_9CYAN</name>
<dbReference type="STRING" id="1641165.XM38_22870"/>
<dbReference type="AlphaFoldDB" id="A0A1Z3HMD8"/>
<keyword evidence="2" id="KW-1185">Reference proteome</keyword>